<sequence length="391" mass="43659">MPPHANTDLTEFEPFLAAKFNAVTTLAHMVQATNVLDDTELDLETAAKKVQFDQLECAKRMDDITAAHHTELISNVCSVETYSDAVLDHIVPLATRIEQAYQRINNEVVRPYDDAVKLQGALKTVHSIMTLLRGASFFLMFVQQLQECEKAYEASDDGKDVLRLARLLKQLSLVHKKEFLALRTGTELTQLAIVRDYEPVIKSKFEAFLVELKLKVSHGLGHHTSFNKKNVVLQQNLLALNELGQDQLFAILKEVIQKSVQISLTLLSRSLQSQRALEVNFSDVNGIATSFISTLLGLLSNCSVASSEQAAANNTLLKTFEQNISESIETFYWQRLAQSYKKNILTTLAKGGPIARNLQNNRNQILEAIASTFASPGREHLTDVVNILNNH</sequence>
<evidence type="ECO:0000256" key="1">
    <source>
        <dbReference type="ARBA" id="ARBA00004395"/>
    </source>
</evidence>
<dbReference type="Proteomes" id="UP001338582">
    <property type="component" value="Chromosome 6"/>
</dbReference>
<evidence type="ECO:0000259" key="6">
    <source>
        <dbReference type="Pfam" id="PF20649"/>
    </source>
</evidence>
<proteinExistence type="predicted"/>
<gene>
    <name evidence="7" type="ORF">PUMCH_004622</name>
</gene>
<keyword evidence="3" id="KW-0333">Golgi apparatus</keyword>
<dbReference type="GO" id="GO:0017119">
    <property type="term" value="C:Golgi transport complex"/>
    <property type="evidence" value="ECO:0007669"/>
    <property type="project" value="InterPro"/>
</dbReference>
<dbReference type="GO" id="GO:0000139">
    <property type="term" value="C:Golgi membrane"/>
    <property type="evidence" value="ECO:0007669"/>
    <property type="project" value="UniProtKB-SubCell"/>
</dbReference>
<dbReference type="EMBL" id="CP138899">
    <property type="protein sequence ID" value="WPK27245.1"/>
    <property type="molecule type" value="Genomic_DNA"/>
</dbReference>
<feature type="domain" description="Conserved oligomeric Golgi complex subunit 5 N-terminal" evidence="5">
    <location>
        <begin position="13"/>
        <end position="145"/>
    </location>
</feature>
<comment type="subcellular location">
    <subcellularLocation>
        <location evidence="1">Golgi apparatus membrane</location>
        <topology evidence="1">Peripheral membrane protein</topology>
    </subcellularLocation>
</comment>
<dbReference type="Pfam" id="PF10392">
    <property type="entry name" value="COG5_N"/>
    <property type="match status" value="1"/>
</dbReference>
<dbReference type="PANTHER" id="PTHR13228:SF3">
    <property type="entry name" value="CONSERVED OLIGOMERIC GOLGI COMPLEX SUBUNIT 5"/>
    <property type="match status" value="1"/>
</dbReference>
<evidence type="ECO:0000313" key="7">
    <source>
        <dbReference type="EMBL" id="WPK27245.1"/>
    </source>
</evidence>
<reference evidence="7 8" key="1">
    <citation type="submission" date="2023-10" db="EMBL/GenBank/DDBJ databases">
        <title>Draft Genome Sequence of Candida saopaulonensis from a very Premature Infant with Sepsis.</title>
        <authorList>
            <person name="Ning Y."/>
            <person name="Dai R."/>
            <person name="Xiao M."/>
            <person name="Xu Y."/>
            <person name="Yan Q."/>
            <person name="Zhang L."/>
        </authorList>
    </citation>
    <scope>NUCLEOTIDE SEQUENCE [LARGE SCALE GENOMIC DNA]</scope>
    <source>
        <strain evidence="7 8">19XY460</strain>
    </source>
</reference>
<evidence type="ECO:0000256" key="3">
    <source>
        <dbReference type="ARBA" id="ARBA00023034"/>
    </source>
</evidence>
<evidence type="ECO:0000313" key="8">
    <source>
        <dbReference type="Proteomes" id="UP001338582"/>
    </source>
</evidence>
<name>A0AAX4HFA8_9ASCO</name>
<dbReference type="GO" id="GO:0006891">
    <property type="term" value="P:intra-Golgi vesicle-mediated transport"/>
    <property type="evidence" value="ECO:0007669"/>
    <property type="project" value="InterPro"/>
</dbReference>
<dbReference type="AlphaFoldDB" id="A0AAX4HFA8"/>
<keyword evidence="4" id="KW-0472">Membrane</keyword>
<dbReference type="InterPro" id="IPR048485">
    <property type="entry name" value="COG5_helical"/>
</dbReference>
<accession>A0AAX4HFA8</accession>
<protein>
    <recommendedName>
        <fullName evidence="2">Conserved oligomeric Golgi complex subunit 5</fullName>
    </recommendedName>
</protein>
<dbReference type="Pfam" id="PF20649">
    <property type="entry name" value="COG5_C"/>
    <property type="match status" value="1"/>
</dbReference>
<feature type="domain" description="Conserved oligomeric Golgi complex subunit 5 helical" evidence="6">
    <location>
        <begin position="188"/>
        <end position="373"/>
    </location>
</feature>
<dbReference type="GeneID" id="88175682"/>
<evidence type="ECO:0000259" key="5">
    <source>
        <dbReference type="Pfam" id="PF10392"/>
    </source>
</evidence>
<keyword evidence="8" id="KW-1185">Reference proteome</keyword>
<dbReference type="InterPro" id="IPR049176">
    <property type="entry name" value="COG5_N"/>
</dbReference>
<evidence type="ECO:0000256" key="2">
    <source>
        <dbReference type="ARBA" id="ARBA00020974"/>
    </source>
</evidence>
<dbReference type="RefSeq" id="XP_062879623.1">
    <property type="nucleotide sequence ID" value="XM_063023553.1"/>
</dbReference>
<dbReference type="KEGG" id="asau:88175682"/>
<evidence type="ECO:0000256" key="4">
    <source>
        <dbReference type="ARBA" id="ARBA00023136"/>
    </source>
</evidence>
<dbReference type="InterPro" id="IPR019465">
    <property type="entry name" value="Cog5"/>
</dbReference>
<dbReference type="PANTHER" id="PTHR13228">
    <property type="entry name" value="CONSERVED OLIGOMERIC GOLGI COMPLEX COMPONENT 5"/>
    <property type="match status" value="1"/>
</dbReference>
<organism evidence="7 8">
    <name type="scientific">Australozyma saopauloensis</name>
    <dbReference type="NCBI Taxonomy" id="291208"/>
    <lineage>
        <taxon>Eukaryota</taxon>
        <taxon>Fungi</taxon>
        <taxon>Dikarya</taxon>
        <taxon>Ascomycota</taxon>
        <taxon>Saccharomycotina</taxon>
        <taxon>Pichiomycetes</taxon>
        <taxon>Metschnikowiaceae</taxon>
        <taxon>Australozyma</taxon>
    </lineage>
</organism>